<gene>
    <name evidence="1" type="ORF">NUW54_g9038</name>
</gene>
<name>A0ACC1PBN6_9APHY</name>
<evidence type="ECO:0000313" key="1">
    <source>
        <dbReference type="EMBL" id="KAJ2988685.1"/>
    </source>
</evidence>
<accession>A0ACC1PBN6</accession>
<organism evidence="1 2">
    <name type="scientific">Trametes sanguinea</name>
    <dbReference type="NCBI Taxonomy" id="158606"/>
    <lineage>
        <taxon>Eukaryota</taxon>
        <taxon>Fungi</taxon>
        <taxon>Dikarya</taxon>
        <taxon>Basidiomycota</taxon>
        <taxon>Agaricomycotina</taxon>
        <taxon>Agaricomycetes</taxon>
        <taxon>Polyporales</taxon>
        <taxon>Polyporaceae</taxon>
        <taxon>Trametes</taxon>
    </lineage>
</organism>
<dbReference type="EMBL" id="JANSHE010002927">
    <property type="protein sequence ID" value="KAJ2988685.1"/>
    <property type="molecule type" value="Genomic_DNA"/>
</dbReference>
<protein>
    <submittedName>
        <fullName evidence="1">Uncharacterized protein</fullName>
    </submittedName>
</protein>
<proteinExistence type="predicted"/>
<keyword evidence="2" id="KW-1185">Reference proteome</keyword>
<sequence>MGACPHVPVPPSPSFPQNGRCQKRKFLLHNTSALAFNLSGARLLLRRLLLSYSTVCRCPVFVSYSPCTSLRTAPASLDGRIRITSLGNGSFTPSRSPCLRLALPPSSAFLSPTSTSSPILPSSRLPVACDTTLLIPSTVYILLLHPIHPITHMECTTFTTLPLDVPMEGIISLSNSFAFINLLPVELLIKILGELRRAAGFNGDLVAATTSIKLDHVPAAMAFLVRSQSLPISVFVGAPLLDILPDVAHALQPHLHRVQAVDGEFYELRDLLALPRIFLRPAAVETCSLYLGDEAAMEFFNSETHSPHDVLPVMRAELLPNLKELTATSVPGLTLNGFTQLSILTLDGFLPTIETMSGALAACAASLMKLTSTSRT</sequence>
<evidence type="ECO:0000313" key="2">
    <source>
        <dbReference type="Proteomes" id="UP001144978"/>
    </source>
</evidence>
<reference evidence="1" key="1">
    <citation type="submission" date="2022-08" db="EMBL/GenBank/DDBJ databases">
        <title>Genome Sequence of Pycnoporus sanguineus.</title>
        <authorList>
            <person name="Buettner E."/>
        </authorList>
    </citation>
    <scope>NUCLEOTIDE SEQUENCE</scope>
    <source>
        <strain evidence="1">CG-C14</strain>
    </source>
</reference>
<comment type="caution">
    <text evidence="1">The sequence shown here is derived from an EMBL/GenBank/DDBJ whole genome shotgun (WGS) entry which is preliminary data.</text>
</comment>
<dbReference type="Proteomes" id="UP001144978">
    <property type="component" value="Unassembled WGS sequence"/>
</dbReference>